<dbReference type="HOGENOM" id="CLU_144805_6_1_3"/>
<dbReference type="InterPro" id="IPR038296">
    <property type="entry name" value="ParD_sf"/>
</dbReference>
<dbReference type="OrthoDB" id="517705at2"/>
<dbReference type="Gene3D" id="6.10.10.120">
    <property type="entry name" value="Antitoxin ParD1-like"/>
    <property type="match status" value="1"/>
</dbReference>
<dbReference type="RefSeq" id="WP_012596829.1">
    <property type="nucleotide sequence ID" value="NC_011726.1"/>
</dbReference>
<dbReference type="InterPro" id="IPR022789">
    <property type="entry name" value="ParD"/>
</dbReference>
<dbReference type="Proteomes" id="UP000008204">
    <property type="component" value="Chromosome"/>
</dbReference>
<reference evidence="2" key="1">
    <citation type="journal article" date="2011" name="MBio">
        <title>Novel metabolic attributes of the genus Cyanothece, comprising a group of unicellular nitrogen-fixing Cyanobacteria.</title>
        <authorList>
            <person name="Bandyopadhyay A."/>
            <person name="Elvitigala T."/>
            <person name="Welsh E."/>
            <person name="Stockel J."/>
            <person name="Liberton M."/>
            <person name="Min H."/>
            <person name="Sherman L.A."/>
            <person name="Pakrasi H.B."/>
        </authorList>
    </citation>
    <scope>NUCLEOTIDE SEQUENCE [LARGE SCALE GENOMIC DNA]</scope>
    <source>
        <strain evidence="2">PCC 8801</strain>
    </source>
</reference>
<name>B7K1M9_RIPO1</name>
<sequence>MNIILNSEQEKFIQSQLKKGTYSNAEQIIDCALKLLQKQEADYENWVNQTTEKVKIGLEQLEQGEKVDGETVIAQLQEKLSRLRQSTIDE</sequence>
<evidence type="ECO:0000313" key="2">
    <source>
        <dbReference type="Proteomes" id="UP000008204"/>
    </source>
</evidence>
<evidence type="ECO:0000313" key="1">
    <source>
        <dbReference type="EMBL" id="ACK67571.1"/>
    </source>
</evidence>
<dbReference type="eggNOG" id="COG3609">
    <property type="taxonomic scope" value="Bacteria"/>
</dbReference>
<dbReference type="KEGG" id="cyp:PCC8801_3609"/>
<protein>
    <submittedName>
        <fullName evidence="1">Putative transcriptional regulators, CopG/Arc/MetJ family</fullName>
    </submittedName>
</protein>
<accession>B7K1M9</accession>
<dbReference type="EMBL" id="CP001287">
    <property type="protein sequence ID" value="ACK67571.1"/>
    <property type="molecule type" value="Genomic_DNA"/>
</dbReference>
<proteinExistence type="predicted"/>
<organism evidence="1 2">
    <name type="scientific">Rippkaea orientalis (strain PCC 8801 / RF-1)</name>
    <name type="common">Cyanothece sp. (strain PCC 8801)</name>
    <dbReference type="NCBI Taxonomy" id="41431"/>
    <lineage>
        <taxon>Bacteria</taxon>
        <taxon>Bacillati</taxon>
        <taxon>Cyanobacteriota</taxon>
        <taxon>Cyanophyceae</taxon>
        <taxon>Oscillatoriophycideae</taxon>
        <taxon>Chroococcales</taxon>
        <taxon>Aphanothecaceae</taxon>
        <taxon>Rippkaea</taxon>
        <taxon>Rippkaea orientalis</taxon>
    </lineage>
</organism>
<dbReference type="Pfam" id="PF03693">
    <property type="entry name" value="ParD_antitoxin"/>
    <property type="match status" value="1"/>
</dbReference>
<dbReference type="AlphaFoldDB" id="B7K1M9"/>
<dbReference type="STRING" id="41431.PCC8801_3609"/>
<keyword evidence="2" id="KW-1185">Reference proteome</keyword>
<gene>
    <name evidence="1" type="ordered locus">PCC8801_3609</name>
</gene>